<dbReference type="STRING" id="556267.HWAG_00183"/>
<dbReference type="OrthoDB" id="9801934at2"/>
<comment type="caution">
    <text evidence="4">The sequence shown here is derived from an EMBL/GenBank/DDBJ whole genome shotgun (WGS) entry which is preliminary data.</text>
</comment>
<feature type="domain" description="PurM-like N-terminal" evidence="2">
    <location>
        <begin position="39"/>
        <end position="151"/>
    </location>
</feature>
<keyword evidence="5" id="KW-1185">Reference proteome</keyword>
<gene>
    <name evidence="4" type="ORF">BCM31_04920</name>
</gene>
<comment type="similarity">
    <text evidence="1">Belongs to the HypE family.</text>
</comment>
<dbReference type="PIRSF" id="PIRSF005644">
    <property type="entry name" value="Hdrgns_mtr_HypE"/>
    <property type="match status" value="1"/>
</dbReference>
<organism evidence="4 5">
    <name type="scientific">Helicobacter winghamensis</name>
    <dbReference type="NCBI Taxonomy" id="157268"/>
    <lineage>
        <taxon>Bacteria</taxon>
        <taxon>Pseudomonadati</taxon>
        <taxon>Campylobacterota</taxon>
        <taxon>Epsilonproteobacteria</taxon>
        <taxon>Campylobacterales</taxon>
        <taxon>Helicobacteraceae</taxon>
        <taxon>Helicobacter</taxon>
    </lineage>
</organism>
<dbReference type="InterPro" id="IPR036676">
    <property type="entry name" value="PurM-like_C_sf"/>
</dbReference>
<feature type="domain" description="PurM-like C-terminal" evidence="3">
    <location>
        <begin position="168"/>
        <end position="315"/>
    </location>
</feature>
<evidence type="ECO:0000256" key="1">
    <source>
        <dbReference type="ARBA" id="ARBA00006243"/>
    </source>
</evidence>
<evidence type="ECO:0000313" key="4">
    <source>
        <dbReference type="EMBL" id="PKT81126.1"/>
    </source>
</evidence>
<dbReference type="Pfam" id="PF02769">
    <property type="entry name" value="AIRS_C"/>
    <property type="match status" value="1"/>
</dbReference>
<proteinExistence type="inferred from homology"/>
<dbReference type="PANTHER" id="PTHR30303">
    <property type="entry name" value="HYDROGENASE ISOENZYMES FORMATION PROTEIN HYPE"/>
    <property type="match status" value="1"/>
</dbReference>
<name>A0A2N3PJC4_9HELI</name>
<dbReference type="GO" id="GO:0051604">
    <property type="term" value="P:protein maturation"/>
    <property type="evidence" value="ECO:0007669"/>
    <property type="project" value="TreeGrafter"/>
</dbReference>
<dbReference type="AlphaFoldDB" id="A0A2N3PJC4"/>
<dbReference type="Gene3D" id="3.30.1330.10">
    <property type="entry name" value="PurM-like, N-terminal domain"/>
    <property type="match status" value="1"/>
</dbReference>
<evidence type="ECO:0000313" key="5">
    <source>
        <dbReference type="Proteomes" id="UP000233350"/>
    </source>
</evidence>
<dbReference type="SUPFAM" id="SSF55326">
    <property type="entry name" value="PurM N-terminal domain-like"/>
    <property type="match status" value="1"/>
</dbReference>
<evidence type="ECO:0000259" key="3">
    <source>
        <dbReference type="Pfam" id="PF02769"/>
    </source>
</evidence>
<dbReference type="InterPro" id="IPR016188">
    <property type="entry name" value="PurM-like_N"/>
</dbReference>
<reference evidence="4 5" key="1">
    <citation type="submission" date="2016-07" db="EMBL/GenBank/DDBJ databases">
        <title>Detection of Helicobacter winghamensis from caecal content of red fox (Vulpes vulpes).</title>
        <authorList>
            <person name="Zanoni R.G."/>
            <person name="Florio D."/>
            <person name="Caffara M."/>
            <person name="Renzi M."/>
            <person name="Parisi A."/>
            <person name="Pasquali F."/>
            <person name="Manfreda G."/>
        </authorList>
    </citation>
    <scope>NUCLEOTIDE SEQUENCE [LARGE SCALE GENOMIC DNA]</scope>
    <source>
        <strain evidence="4 5">295_13</strain>
    </source>
</reference>
<dbReference type="SUPFAM" id="SSF56042">
    <property type="entry name" value="PurM C-terminal domain-like"/>
    <property type="match status" value="1"/>
</dbReference>
<dbReference type="NCBIfam" id="TIGR02124">
    <property type="entry name" value="hypE"/>
    <property type="match status" value="1"/>
</dbReference>
<sequence>MKHNLDSILLSHGSGGIESQNLITELFYPFLEGCVIGDGEDAGIVKMDSNICAISTDGYVVSPIFFAGGDIGKLSVCGSCNDVAMMGAKAKYLSASFMLEEGFKISDLSRIVESFSTTLKASGAKLVSADTKVLPKGSLDKIFITTTAIGEFLYPHLRLSAFTIPTDCAIIVSGNIGTHGAVIYSNREEINLNSTLQSDCALLYPILEPLFASGLNLYALRDATRGGIASVLNEWARASNIGITILDSNLPILPQVQGICELLGFEAYNLANEGMCVLSIAKNDAKKALELLHDNGAPNAAIIGYTTNKNPKRVVLETAFGAKRFLDYPSGELLPRIC</sequence>
<dbReference type="CDD" id="cd02197">
    <property type="entry name" value="HypE"/>
    <property type="match status" value="1"/>
</dbReference>
<dbReference type="GeneID" id="97289512"/>
<protein>
    <submittedName>
        <fullName evidence="4">Hydrogenase expression/formation protein HypE</fullName>
    </submittedName>
</protein>
<dbReference type="Proteomes" id="UP000233350">
    <property type="component" value="Unassembled WGS sequence"/>
</dbReference>
<dbReference type="PANTHER" id="PTHR30303:SF0">
    <property type="entry name" value="CARBAMOYL DEHYDRATASE HYPE"/>
    <property type="match status" value="1"/>
</dbReference>
<dbReference type="Pfam" id="PF00586">
    <property type="entry name" value="AIRS"/>
    <property type="match status" value="1"/>
</dbReference>
<dbReference type="InterPro" id="IPR010918">
    <property type="entry name" value="PurM-like_C_dom"/>
</dbReference>
<evidence type="ECO:0000259" key="2">
    <source>
        <dbReference type="Pfam" id="PF00586"/>
    </source>
</evidence>
<accession>A0A2N3PJC4</accession>
<dbReference type="EMBL" id="MBPK01000032">
    <property type="protein sequence ID" value="PKT81126.1"/>
    <property type="molecule type" value="Genomic_DNA"/>
</dbReference>
<dbReference type="RefSeq" id="WP_040498236.1">
    <property type="nucleotide sequence ID" value="NZ_CABKOI010000021.1"/>
</dbReference>
<dbReference type="InterPro" id="IPR011854">
    <property type="entry name" value="HypE"/>
</dbReference>
<dbReference type="InterPro" id="IPR036921">
    <property type="entry name" value="PurM-like_N_sf"/>
</dbReference>
<dbReference type="Gene3D" id="3.90.650.10">
    <property type="entry name" value="PurM-like C-terminal domain"/>
    <property type="match status" value="1"/>
</dbReference>